<dbReference type="OrthoDB" id="5917019at2759"/>
<dbReference type="GO" id="GO:0045271">
    <property type="term" value="C:respiratory chain complex I"/>
    <property type="evidence" value="ECO:0000318"/>
    <property type="project" value="GO_Central"/>
</dbReference>
<evidence type="ECO:0000256" key="6">
    <source>
        <dbReference type="ARBA" id="ARBA00022660"/>
    </source>
</evidence>
<dbReference type="PANTHER" id="PTHR13327">
    <property type="entry name" value="NADH-UBIQUINONE OXIDOREDUCTASE ESSS SUBUNIT, MITOCHONDRIAL PRECURSOR"/>
    <property type="match status" value="1"/>
</dbReference>
<reference evidence="18 19" key="1">
    <citation type="journal article" date="2011" name="Science">
        <title>The ecoresponsive genome of Daphnia pulex.</title>
        <authorList>
            <person name="Colbourne J.K."/>
            <person name="Pfrender M.E."/>
            <person name="Gilbert D."/>
            <person name="Thomas W.K."/>
            <person name="Tucker A."/>
            <person name="Oakley T.H."/>
            <person name="Tokishita S."/>
            <person name="Aerts A."/>
            <person name="Arnold G.J."/>
            <person name="Basu M.K."/>
            <person name="Bauer D.J."/>
            <person name="Caceres C.E."/>
            <person name="Carmel L."/>
            <person name="Casola C."/>
            <person name="Choi J.H."/>
            <person name="Detter J.C."/>
            <person name="Dong Q."/>
            <person name="Dusheyko S."/>
            <person name="Eads B.D."/>
            <person name="Frohlich T."/>
            <person name="Geiler-Samerotte K.A."/>
            <person name="Gerlach D."/>
            <person name="Hatcher P."/>
            <person name="Jogdeo S."/>
            <person name="Krijgsveld J."/>
            <person name="Kriventseva E.V."/>
            <person name="Kultz D."/>
            <person name="Laforsch C."/>
            <person name="Lindquist E."/>
            <person name="Lopez J."/>
            <person name="Manak J.R."/>
            <person name="Muller J."/>
            <person name="Pangilinan J."/>
            <person name="Patwardhan R.P."/>
            <person name="Pitluck S."/>
            <person name="Pritham E.J."/>
            <person name="Rechtsteiner A."/>
            <person name="Rho M."/>
            <person name="Rogozin I.B."/>
            <person name="Sakarya O."/>
            <person name="Salamov A."/>
            <person name="Schaack S."/>
            <person name="Shapiro H."/>
            <person name="Shiga Y."/>
            <person name="Skalitzky C."/>
            <person name="Smith Z."/>
            <person name="Souvorov A."/>
            <person name="Sung W."/>
            <person name="Tang Z."/>
            <person name="Tsuchiya D."/>
            <person name="Tu H."/>
            <person name="Vos H."/>
            <person name="Wang M."/>
            <person name="Wolf Y.I."/>
            <person name="Yamagata H."/>
            <person name="Yamada T."/>
            <person name="Ye Y."/>
            <person name="Shaw J.R."/>
            <person name="Andrews J."/>
            <person name="Crease T.J."/>
            <person name="Tang H."/>
            <person name="Lucas S.M."/>
            <person name="Robertson H.M."/>
            <person name="Bork P."/>
            <person name="Koonin E.V."/>
            <person name="Zdobnov E.M."/>
            <person name="Grigoriev I.V."/>
            <person name="Lynch M."/>
            <person name="Boore J.L."/>
        </authorList>
    </citation>
    <scope>NUCLEOTIDE SEQUENCE [LARGE SCALE GENOMIC DNA]</scope>
</reference>
<keyword evidence="11 17" id="KW-1133">Transmembrane helix</keyword>
<dbReference type="InterPro" id="IPR019329">
    <property type="entry name" value="NADH_UbQ_OxRdtase_ESSS_su"/>
</dbReference>
<keyword evidence="8" id="KW-0999">Mitochondrion inner membrane</keyword>
<organism evidence="18 19">
    <name type="scientific">Daphnia pulex</name>
    <name type="common">Water flea</name>
    <dbReference type="NCBI Taxonomy" id="6669"/>
    <lineage>
        <taxon>Eukaryota</taxon>
        <taxon>Metazoa</taxon>
        <taxon>Ecdysozoa</taxon>
        <taxon>Arthropoda</taxon>
        <taxon>Crustacea</taxon>
        <taxon>Branchiopoda</taxon>
        <taxon>Diplostraca</taxon>
        <taxon>Cladocera</taxon>
        <taxon>Anomopoda</taxon>
        <taxon>Daphniidae</taxon>
        <taxon>Daphnia</taxon>
    </lineage>
</organism>
<evidence type="ECO:0000256" key="14">
    <source>
        <dbReference type="ARBA" id="ARBA00030753"/>
    </source>
</evidence>
<keyword evidence="9" id="KW-0809">Transit peptide</keyword>
<dbReference type="Proteomes" id="UP000000305">
    <property type="component" value="Unassembled WGS sequence"/>
</dbReference>
<evidence type="ECO:0000256" key="10">
    <source>
        <dbReference type="ARBA" id="ARBA00022982"/>
    </source>
</evidence>
<keyword evidence="13 17" id="KW-0472">Membrane</keyword>
<dbReference type="STRING" id="6669.E9H5E9"/>
<name>E9H5E9_DAPPU</name>
<evidence type="ECO:0000256" key="9">
    <source>
        <dbReference type="ARBA" id="ARBA00022946"/>
    </source>
</evidence>
<gene>
    <name evidence="18" type="ORF">DAPPUDRAFT_200659</name>
</gene>
<sequence length="156" mass="17413">MAFVVRSGRLAGPLRNYLRPIAIGNRCISTSKKKDETAVVTEKIPSHKVTHDIDVAAASARKKWMTYGFTTQDETEDVALAHLFSLFGITLCIVIGSLAYMYGPDHALRDWSQREAYLLVREREAKGLPLLDPNYVDESTVVLPSEEDLGAYEIII</sequence>
<keyword evidence="7 17" id="KW-0812">Transmembrane</keyword>
<evidence type="ECO:0000256" key="4">
    <source>
        <dbReference type="ARBA" id="ARBA00018632"/>
    </source>
</evidence>
<keyword evidence="6" id="KW-0679">Respiratory chain</keyword>
<feature type="transmembrane region" description="Helical" evidence="17">
    <location>
        <begin position="79"/>
        <end position="102"/>
    </location>
</feature>
<evidence type="ECO:0000256" key="8">
    <source>
        <dbReference type="ARBA" id="ARBA00022792"/>
    </source>
</evidence>
<evidence type="ECO:0000256" key="13">
    <source>
        <dbReference type="ARBA" id="ARBA00023136"/>
    </source>
</evidence>
<evidence type="ECO:0000256" key="12">
    <source>
        <dbReference type="ARBA" id="ARBA00023128"/>
    </source>
</evidence>
<dbReference type="GO" id="GO:0005743">
    <property type="term" value="C:mitochondrial inner membrane"/>
    <property type="evidence" value="ECO:0007669"/>
    <property type="project" value="UniProtKB-SubCell"/>
</dbReference>
<dbReference type="EMBL" id="GL732594">
    <property type="protein sequence ID" value="EFX72951.1"/>
    <property type="molecule type" value="Genomic_DNA"/>
</dbReference>
<dbReference type="OMA" id="DTKPRYW"/>
<dbReference type="KEGG" id="dpx:DAPPUDRAFT_200659"/>
<keyword evidence="10" id="KW-0249">Electron transport</keyword>
<evidence type="ECO:0000313" key="19">
    <source>
        <dbReference type="Proteomes" id="UP000000305"/>
    </source>
</evidence>
<dbReference type="HOGENOM" id="CLU_109862_1_0_1"/>
<evidence type="ECO:0000256" key="5">
    <source>
        <dbReference type="ARBA" id="ARBA00022448"/>
    </source>
</evidence>
<protein>
    <recommendedName>
        <fullName evidence="4">NADH dehydrogenase [ubiquinone] 1 beta subcomplex subunit 11, mitochondrial</fullName>
    </recommendedName>
    <alternativeName>
        <fullName evidence="15">Complex I-ESSS</fullName>
    </alternativeName>
    <alternativeName>
        <fullName evidence="14">NADH-ubiquinone oxidoreductase ESSS subunit</fullName>
    </alternativeName>
</protein>
<accession>E9H5E9</accession>
<dbReference type="Pfam" id="PF10183">
    <property type="entry name" value="ESSS"/>
    <property type="match status" value="1"/>
</dbReference>
<dbReference type="PANTHER" id="PTHR13327:SF0">
    <property type="entry name" value="NADH DEHYDROGENASE [UBIQUINONE] 1 BETA SUBCOMPLEX SUBUNIT 11, MITOCHONDRIAL"/>
    <property type="match status" value="1"/>
</dbReference>
<dbReference type="eggNOG" id="KOG4808">
    <property type="taxonomic scope" value="Eukaryota"/>
</dbReference>
<evidence type="ECO:0000256" key="2">
    <source>
        <dbReference type="ARBA" id="ARBA00004434"/>
    </source>
</evidence>
<keyword evidence="12" id="KW-0496">Mitochondrion</keyword>
<evidence type="ECO:0000256" key="17">
    <source>
        <dbReference type="SAM" id="Phobius"/>
    </source>
</evidence>
<dbReference type="InParanoid" id="E9H5E9"/>
<keyword evidence="5" id="KW-0813">Transport</keyword>
<evidence type="ECO:0000313" key="18">
    <source>
        <dbReference type="EMBL" id="EFX72951.1"/>
    </source>
</evidence>
<evidence type="ECO:0000256" key="15">
    <source>
        <dbReference type="ARBA" id="ARBA00031387"/>
    </source>
</evidence>
<comment type="similarity">
    <text evidence="3">Belongs to the complex I NDUFB11 subunit family.</text>
</comment>
<dbReference type="FunCoup" id="E9H5E9">
    <property type="interactions" value="406"/>
</dbReference>
<comment type="function">
    <text evidence="1">Accessory subunit of the mitochondrial membrane respiratory chain NADH dehydrogenase (Complex I), that is believed not to be involved in catalysis. Complex I functions in the transfer of electrons from NADH to the respiratory chain. The immediate electron acceptor for the enzyme is believed to be ubiquinone.</text>
</comment>
<evidence type="ECO:0000256" key="16">
    <source>
        <dbReference type="ARBA" id="ARBA00046528"/>
    </source>
</evidence>
<evidence type="ECO:0000256" key="3">
    <source>
        <dbReference type="ARBA" id="ARBA00008915"/>
    </source>
</evidence>
<proteinExistence type="inferred from homology"/>
<comment type="subcellular location">
    <subcellularLocation>
        <location evidence="2">Mitochondrion inner membrane</location>
        <topology evidence="2">Single-pass membrane protein</topology>
    </subcellularLocation>
</comment>
<evidence type="ECO:0000256" key="11">
    <source>
        <dbReference type="ARBA" id="ARBA00022989"/>
    </source>
</evidence>
<keyword evidence="19" id="KW-1185">Reference proteome</keyword>
<dbReference type="AlphaFoldDB" id="E9H5E9"/>
<evidence type="ECO:0000256" key="1">
    <source>
        <dbReference type="ARBA" id="ARBA00003195"/>
    </source>
</evidence>
<dbReference type="PhylomeDB" id="E9H5E9"/>
<comment type="subunit">
    <text evidence="16">Complex I is composed of 45 different subunits. Interacts with BCAP31.</text>
</comment>
<evidence type="ECO:0000256" key="7">
    <source>
        <dbReference type="ARBA" id="ARBA00022692"/>
    </source>
</evidence>